<evidence type="ECO:0000259" key="1">
    <source>
        <dbReference type="Pfam" id="PF14417"/>
    </source>
</evidence>
<dbReference type="RefSeq" id="WP_290401023.1">
    <property type="nucleotide sequence ID" value="NZ_JAUHLN010000004.1"/>
</dbReference>
<name>A0ABT8EAE6_9BACL</name>
<protein>
    <submittedName>
        <fullName evidence="2">MEDS domain-containing protein</fullName>
    </submittedName>
</protein>
<reference evidence="2" key="1">
    <citation type="submission" date="2023-06" db="EMBL/GenBank/DDBJ databases">
        <title>Draft Genome Sequences of Representative Paenibacillus Polymyxa, Bacillus cereus, Fictibacillus sp., and Brevibacillus agri Strains Isolated from Amazonian Dark Earth.</title>
        <authorList>
            <person name="Pellegrinetti T.A."/>
            <person name="Cunha I.C.M."/>
            <person name="Chaves M.G."/>
            <person name="Freitas A.S."/>
            <person name="Silva A.V.R."/>
            <person name="Tsai S.M."/>
            <person name="Mendes L.W."/>
        </authorList>
    </citation>
    <scope>NUCLEOTIDE SEQUENCE</scope>
    <source>
        <strain evidence="2">CENA-BCM004</strain>
    </source>
</reference>
<accession>A0ABT8EAE6</accession>
<dbReference type="Proteomes" id="UP001168694">
    <property type="component" value="Unassembled WGS sequence"/>
</dbReference>
<feature type="domain" description="MEDS" evidence="1">
    <location>
        <begin position="15"/>
        <end position="167"/>
    </location>
</feature>
<keyword evidence="3" id="KW-1185">Reference proteome</keyword>
<evidence type="ECO:0000313" key="3">
    <source>
        <dbReference type="Proteomes" id="UP001168694"/>
    </source>
</evidence>
<gene>
    <name evidence="2" type="ORF">QYF49_18125</name>
</gene>
<dbReference type="InterPro" id="IPR025847">
    <property type="entry name" value="MEDS_domain"/>
</dbReference>
<evidence type="ECO:0000313" key="2">
    <source>
        <dbReference type="EMBL" id="MDN4074896.1"/>
    </source>
</evidence>
<comment type="caution">
    <text evidence="2">The sequence shown here is derived from an EMBL/GenBank/DDBJ whole genome shotgun (WGS) entry which is preliminary data.</text>
</comment>
<dbReference type="EMBL" id="JAUHLN010000004">
    <property type="protein sequence ID" value="MDN4074896.1"/>
    <property type="molecule type" value="Genomic_DNA"/>
</dbReference>
<organism evidence="2 3">
    <name type="scientific">Fictibacillus terranigra</name>
    <dbReference type="NCBI Taxonomy" id="3058424"/>
    <lineage>
        <taxon>Bacteria</taxon>
        <taxon>Bacillati</taxon>
        <taxon>Bacillota</taxon>
        <taxon>Bacilli</taxon>
        <taxon>Bacillales</taxon>
        <taxon>Fictibacillaceae</taxon>
        <taxon>Fictibacillus</taxon>
    </lineage>
</organism>
<dbReference type="Pfam" id="PF14417">
    <property type="entry name" value="MEDS"/>
    <property type="match status" value="1"/>
</dbReference>
<proteinExistence type="predicted"/>
<sequence>MNDSEEFLEKISVGHIFYHFNDEELYLENLVSYILSGLEKHQLILVIENMKILPKLQEKLNLLLTEEQRSYVRMVNNFDYYLSNGDFNTTTVVKHFERDLSSLKDFNLPIRTWAHVEWYSSEPDAELLKDFETTADDFVLLENTLSVCAYPSERLTSELCTLLKKVHKYCMTDHHFSESALYNRTSN</sequence>